<proteinExistence type="inferred from homology"/>
<reference evidence="4 5" key="1">
    <citation type="journal article" date="2023" name="Elife">
        <title>Identification of key yeast species and microbe-microbe interactions impacting larval growth of Drosophila in the wild.</title>
        <authorList>
            <person name="Mure A."/>
            <person name="Sugiura Y."/>
            <person name="Maeda R."/>
            <person name="Honda K."/>
            <person name="Sakurai N."/>
            <person name="Takahashi Y."/>
            <person name="Watada M."/>
            <person name="Katoh T."/>
            <person name="Gotoh A."/>
            <person name="Gotoh Y."/>
            <person name="Taniguchi I."/>
            <person name="Nakamura K."/>
            <person name="Hayashi T."/>
            <person name="Katayama T."/>
            <person name="Uemura T."/>
            <person name="Hattori Y."/>
        </authorList>
    </citation>
    <scope>NUCLEOTIDE SEQUENCE [LARGE SCALE GENOMIC DNA]</scope>
    <source>
        <strain evidence="4 5">KH-74</strain>
    </source>
</reference>
<protein>
    <submittedName>
        <fullName evidence="4">Bifunctional choline kinase/ethanolamine kinase</fullName>
    </submittedName>
</protein>
<feature type="region of interest" description="Disordered" evidence="2">
    <location>
        <begin position="1"/>
        <end position="40"/>
    </location>
</feature>
<dbReference type="AlphaFoldDB" id="A0AAV5SCD1"/>
<dbReference type="SUPFAM" id="SSF56112">
    <property type="entry name" value="Protein kinase-like (PK-like)"/>
    <property type="match status" value="1"/>
</dbReference>
<evidence type="ECO:0000313" key="5">
    <source>
        <dbReference type="Proteomes" id="UP001377567"/>
    </source>
</evidence>
<dbReference type="PANTHER" id="PTHR22603">
    <property type="entry name" value="CHOLINE/ETHANOALAMINE KINASE"/>
    <property type="match status" value="1"/>
</dbReference>
<keyword evidence="4" id="KW-0418">Kinase</keyword>
<dbReference type="InterPro" id="IPR011009">
    <property type="entry name" value="Kinase-like_dom_sf"/>
</dbReference>
<dbReference type="GO" id="GO:0004305">
    <property type="term" value="F:ethanolamine kinase activity"/>
    <property type="evidence" value="ECO:0007669"/>
    <property type="project" value="TreeGrafter"/>
</dbReference>
<sequence length="600" mass="67470">MPNSDKYTPTHRKSHSRSGSNSSSRRPSMTRSRSSQRLIRTISFDRNDEIAIDTSDNELDLDKVNDSLAKLNVDGESGASAPPLPSLSGLKVAIGSQNTKGQDGSSTEYIEIPYVKATIDSTLPQEYLRKDIINVAHILRIPKWYSKNSQQSKLDPTKVVLTKISGAMTNSIFRVEYAKLPSLLLRVYGSNNDTIIDRDYELQVLARLSIRNIGPSLYGCFENGRFEQYLENSTTLGRDNIRDWKTSQRIARRMKELHFGVPLLRSEIELGASCWVKIAKWLEIFETEGKDWIANDDNIKEAFRCENWEQFKRNIHTYHEWLYSSGKRIPPVVFCHNDAQYGNLLFTAPVVETSDSTTHVDSSATSISSATSGTSLFPSSSSVVVDQIINPTRQEQSQDSKLVVIDFEYAGPNPAAYDLANHLSEWMHDYSGAKPYKCAASSYPNKEQVLNFLYSYASHLQGGGRESRKINIDRDVKHLYNAIIRWRATVQLFWSVWAVLQSGTLDKNKDTGDVEEKEGPNGEVYIIKTENEADVSFSRDSDEELSDAADGEGVNVDTFDYIKYCSDKIAVCWSDLAGLGVVDEQAYIKDPDTTLDVSML</sequence>
<evidence type="ECO:0000259" key="3">
    <source>
        <dbReference type="Pfam" id="PF04428"/>
    </source>
</evidence>
<dbReference type="Gene3D" id="3.90.1200.10">
    <property type="match status" value="1"/>
</dbReference>
<evidence type="ECO:0000256" key="1">
    <source>
        <dbReference type="ARBA" id="ARBA00038211"/>
    </source>
</evidence>
<dbReference type="CDD" id="cd05157">
    <property type="entry name" value="ETNK_euk"/>
    <property type="match status" value="1"/>
</dbReference>
<dbReference type="GO" id="GO:0005737">
    <property type="term" value="C:cytoplasm"/>
    <property type="evidence" value="ECO:0007669"/>
    <property type="project" value="TreeGrafter"/>
</dbReference>
<evidence type="ECO:0000313" key="4">
    <source>
        <dbReference type="EMBL" id="GMM59137.1"/>
    </source>
</evidence>
<dbReference type="GO" id="GO:0006646">
    <property type="term" value="P:phosphatidylethanolamine biosynthetic process"/>
    <property type="evidence" value="ECO:0007669"/>
    <property type="project" value="TreeGrafter"/>
</dbReference>
<feature type="compositionally biased region" description="Low complexity" evidence="2">
    <location>
        <begin position="17"/>
        <end position="37"/>
    </location>
</feature>
<dbReference type="GO" id="GO:0004103">
    <property type="term" value="F:choline kinase activity"/>
    <property type="evidence" value="ECO:0007669"/>
    <property type="project" value="TreeGrafter"/>
</dbReference>
<keyword evidence="4" id="KW-0808">Transferase</keyword>
<feature type="domain" description="Choline kinase N-terminal" evidence="3">
    <location>
        <begin position="108"/>
        <end position="151"/>
    </location>
</feature>
<accession>A0AAV5SCD1</accession>
<gene>
    <name evidence="4" type="ORF">DAKH74_057540</name>
</gene>
<dbReference type="PANTHER" id="PTHR22603:SF93">
    <property type="entry name" value="RE24176P"/>
    <property type="match status" value="1"/>
</dbReference>
<dbReference type="Pfam" id="PF04428">
    <property type="entry name" value="Choline_kin_N"/>
    <property type="match status" value="1"/>
</dbReference>
<dbReference type="Pfam" id="PF01633">
    <property type="entry name" value="Choline_kinase"/>
    <property type="match status" value="1"/>
</dbReference>
<dbReference type="InterPro" id="IPR007521">
    <property type="entry name" value="Choline_kin_N"/>
</dbReference>
<dbReference type="Proteomes" id="UP001377567">
    <property type="component" value="Unassembled WGS sequence"/>
</dbReference>
<evidence type="ECO:0000256" key="2">
    <source>
        <dbReference type="SAM" id="MobiDB-lite"/>
    </source>
</evidence>
<organism evidence="4 5">
    <name type="scientific">Maudiozyma humilis</name>
    <name type="common">Sour dough yeast</name>
    <name type="synonym">Kazachstania humilis</name>
    <dbReference type="NCBI Taxonomy" id="51915"/>
    <lineage>
        <taxon>Eukaryota</taxon>
        <taxon>Fungi</taxon>
        <taxon>Dikarya</taxon>
        <taxon>Ascomycota</taxon>
        <taxon>Saccharomycotina</taxon>
        <taxon>Saccharomycetes</taxon>
        <taxon>Saccharomycetales</taxon>
        <taxon>Saccharomycetaceae</taxon>
        <taxon>Maudiozyma</taxon>
    </lineage>
</organism>
<comment type="caution">
    <text evidence="4">The sequence shown here is derived from an EMBL/GenBank/DDBJ whole genome shotgun (WGS) entry which is preliminary data.</text>
</comment>
<dbReference type="Gene3D" id="3.30.200.20">
    <property type="entry name" value="Phosphorylase Kinase, domain 1"/>
    <property type="match status" value="1"/>
</dbReference>
<comment type="similarity">
    <text evidence="1">Belongs to the choline/ethanolamine kinase family.</text>
</comment>
<dbReference type="EMBL" id="BTGD01000025">
    <property type="protein sequence ID" value="GMM59137.1"/>
    <property type="molecule type" value="Genomic_DNA"/>
</dbReference>
<name>A0AAV5SCD1_MAUHU</name>
<keyword evidence="5" id="KW-1185">Reference proteome</keyword>